<reference evidence="3" key="1">
    <citation type="submission" date="2022-05" db="EMBL/GenBank/DDBJ databases">
        <title>An RpoN-dependent PEP-CTERM gene is involved in floc formation of an Aquincola tertiaricarbonis strain.</title>
        <authorList>
            <person name="Qiu D."/>
            <person name="Xia M."/>
        </authorList>
    </citation>
    <scope>NUCLEOTIDE SEQUENCE</scope>
    <source>
        <strain evidence="3">RN12</strain>
    </source>
</reference>
<gene>
    <name evidence="3" type="ORF">MW290_14385</name>
</gene>
<dbReference type="SUPFAM" id="SSF48317">
    <property type="entry name" value="Acid phosphatase/Vanadium-dependent haloperoxidase"/>
    <property type="match status" value="1"/>
</dbReference>
<feature type="transmembrane region" description="Helical" evidence="1">
    <location>
        <begin position="159"/>
        <end position="177"/>
    </location>
</feature>
<dbReference type="SMART" id="SM00014">
    <property type="entry name" value="acidPPc"/>
    <property type="match status" value="1"/>
</dbReference>
<feature type="transmembrane region" description="Helical" evidence="1">
    <location>
        <begin position="37"/>
        <end position="59"/>
    </location>
</feature>
<feature type="transmembrane region" description="Helical" evidence="1">
    <location>
        <begin position="12"/>
        <end position="30"/>
    </location>
</feature>
<feature type="domain" description="Phosphatidic acid phosphatase type 2/haloperoxidase" evidence="2">
    <location>
        <begin position="15"/>
        <end position="145"/>
    </location>
</feature>
<dbReference type="Gene3D" id="1.20.144.10">
    <property type="entry name" value="Phosphatidic acid phosphatase type 2/haloperoxidase"/>
    <property type="match status" value="1"/>
</dbReference>
<feature type="transmembrane region" description="Helical" evidence="1">
    <location>
        <begin position="130"/>
        <end position="147"/>
    </location>
</feature>
<evidence type="ECO:0000256" key="1">
    <source>
        <dbReference type="SAM" id="Phobius"/>
    </source>
</evidence>
<dbReference type="InterPro" id="IPR036938">
    <property type="entry name" value="PAP2/HPO_sf"/>
</dbReference>
<dbReference type="InterPro" id="IPR000326">
    <property type="entry name" value="PAP2/HPO"/>
</dbReference>
<feature type="transmembrane region" description="Helical" evidence="1">
    <location>
        <begin position="100"/>
        <end position="118"/>
    </location>
</feature>
<keyword evidence="4" id="KW-1185">Reference proteome</keyword>
<sequence length="214" mass="23013">MYLFWHTVTRLGEAQLLLPALLAVTAWLALRAQAPRVALVWLSTTAVAALLTTATKIAFIGYGVGYAPLDFTGISGHAMFSAAILPLLARETVGAAHPRWHAPAVLLGLALAALVAVSRVKVHAHSPSESWAGFLLGATSSLLALRWVQLPPVSAPKKLVLIVGVWLAVAVASAPPSRTHDWVTRLSVQLSGAPEPYTRWHMHRDWRRLNGPTP</sequence>
<accession>A0ABY4SA16</accession>
<protein>
    <submittedName>
        <fullName evidence="3">Phosphatase PAP2 family protein</fullName>
    </submittedName>
</protein>
<keyword evidence="1" id="KW-0812">Transmembrane</keyword>
<dbReference type="Pfam" id="PF01569">
    <property type="entry name" value="PAP2"/>
    <property type="match status" value="1"/>
</dbReference>
<name>A0ABY4SA16_AQUTE</name>
<dbReference type="Proteomes" id="UP001056201">
    <property type="component" value="Chromosome 2"/>
</dbReference>
<dbReference type="RefSeq" id="WP_250198412.1">
    <property type="nucleotide sequence ID" value="NZ_CP097636.1"/>
</dbReference>
<evidence type="ECO:0000313" key="3">
    <source>
        <dbReference type="EMBL" id="URI10207.1"/>
    </source>
</evidence>
<dbReference type="EMBL" id="CP097636">
    <property type="protein sequence ID" value="URI10207.1"/>
    <property type="molecule type" value="Genomic_DNA"/>
</dbReference>
<proteinExistence type="predicted"/>
<evidence type="ECO:0000259" key="2">
    <source>
        <dbReference type="SMART" id="SM00014"/>
    </source>
</evidence>
<keyword evidence="1" id="KW-1133">Transmembrane helix</keyword>
<organism evidence="3 4">
    <name type="scientific">Aquincola tertiaricarbonis</name>
    <dbReference type="NCBI Taxonomy" id="391953"/>
    <lineage>
        <taxon>Bacteria</taxon>
        <taxon>Pseudomonadati</taxon>
        <taxon>Pseudomonadota</taxon>
        <taxon>Betaproteobacteria</taxon>
        <taxon>Burkholderiales</taxon>
        <taxon>Sphaerotilaceae</taxon>
        <taxon>Aquincola</taxon>
    </lineage>
</organism>
<keyword evidence="1" id="KW-0472">Membrane</keyword>
<evidence type="ECO:0000313" key="4">
    <source>
        <dbReference type="Proteomes" id="UP001056201"/>
    </source>
</evidence>